<evidence type="ECO:0000313" key="4">
    <source>
        <dbReference type="Proteomes" id="UP000694556"/>
    </source>
</evidence>
<dbReference type="GO" id="GO:0046854">
    <property type="term" value="P:phosphatidylinositol phosphate biosynthetic process"/>
    <property type="evidence" value="ECO:0007669"/>
    <property type="project" value="InterPro"/>
</dbReference>
<comment type="cofactor">
    <cofactor evidence="2">
        <name>Mg(2+)</name>
        <dbReference type="ChEBI" id="CHEBI:18420"/>
    </cofactor>
</comment>
<dbReference type="InterPro" id="IPR050725">
    <property type="entry name" value="CysQ/Inositol_MonoPase"/>
</dbReference>
<dbReference type="PANTHER" id="PTHR43028:SF3">
    <property type="entry name" value="INOSITOL POLYPHOSPHATE 1-PHOSPHATASE"/>
    <property type="match status" value="1"/>
</dbReference>
<keyword evidence="4" id="KW-1185">Reference proteome</keyword>
<reference evidence="3" key="2">
    <citation type="submission" date="2025-09" db="UniProtKB">
        <authorList>
            <consortium name="Ensembl"/>
        </authorList>
    </citation>
    <scope>IDENTIFICATION</scope>
</reference>
<dbReference type="PROSITE" id="PS00630">
    <property type="entry name" value="IMP_2"/>
    <property type="match status" value="1"/>
</dbReference>
<dbReference type="Pfam" id="PF00459">
    <property type="entry name" value="Inositol_P"/>
    <property type="match status" value="1"/>
</dbReference>
<evidence type="ECO:0000256" key="2">
    <source>
        <dbReference type="PIRSR" id="PIRSR600760-2"/>
    </source>
</evidence>
<dbReference type="SUPFAM" id="SSF56655">
    <property type="entry name" value="Carbohydrate phosphatase"/>
    <property type="match status" value="1"/>
</dbReference>
<dbReference type="AlphaFoldDB" id="A0A8C3BUZ2"/>
<dbReference type="PANTHER" id="PTHR43028">
    <property type="entry name" value="3'(2'),5'-BISPHOSPHATE NUCLEOTIDASE 1"/>
    <property type="match status" value="1"/>
</dbReference>
<dbReference type="InterPro" id="IPR000760">
    <property type="entry name" value="Inositol_monophosphatase-like"/>
</dbReference>
<name>A0A8C3BUZ2_CAIMO</name>
<comment type="similarity">
    <text evidence="1">Belongs to the inositol monophosphatase superfamily.</text>
</comment>
<dbReference type="InterPro" id="IPR020550">
    <property type="entry name" value="Inositol_monophosphatase_CS"/>
</dbReference>
<reference evidence="3" key="1">
    <citation type="submission" date="2025-08" db="UniProtKB">
        <authorList>
            <consortium name="Ensembl"/>
        </authorList>
    </citation>
    <scope>IDENTIFICATION</scope>
</reference>
<proteinExistence type="inferred from homology"/>
<feature type="binding site" evidence="2">
    <location>
        <position position="155"/>
    </location>
    <ligand>
        <name>Mg(2+)</name>
        <dbReference type="ChEBI" id="CHEBI:18420"/>
        <label>1</label>
        <note>catalytic</note>
    </ligand>
</feature>
<dbReference type="Gene3D" id="3.40.190.80">
    <property type="match status" value="1"/>
</dbReference>
<keyword evidence="2" id="KW-0460">Magnesium</keyword>
<dbReference type="GO" id="GO:0046872">
    <property type="term" value="F:metal ion binding"/>
    <property type="evidence" value="ECO:0007669"/>
    <property type="project" value="UniProtKB-KW"/>
</dbReference>
<feature type="binding site" evidence="2">
    <location>
        <position position="297"/>
    </location>
    <ligand>
        <name>Mg(2+)</name>
        <dbReference type="ChEBI" id="CHEBI:18420"/>
        <label>1</label>
        <note>catalytic</note>
    </ligand>
</feature>
<evidence type="ECO:0000313" key="3">
    <source>
        <dbReference type="Ensembl" id="ENSCMMP00000009820.1"/>
    </source>
</evidence>
<dbReference type="InterPro" id="IPR044897">
    <property type="entry name" value="INPP1_dom_1"/>
</dbReference>
<protein>
    <recommendedName>
        <fullName evidence="5">INPP phosphatase</fullName>
    </recommendedName>
</protein>
<dbReference type="Proteomes" id="UP000694556">
    <property type="component" value="Unassembled WGS sequence"/>
</dbReference>
<accession>A0A8C3BUZ2</accession>
<dbReference type="Gene3D" id="4.10.460.10">
    <property type="entry name" value="Inositol Polyphosphate 1-phosphatase, domain 1"/>
    <property type="match status" value="1"/>
</dbReference>
<organism evidence="3 4">
    <name type="scientific">Cairina moschata</name>
    <name type="common">Muscovy duck</name>
    <dbReference type="NCBI Taxonomy" id="8855"/>
    <lineage>
        <taxon>Eukaryota</taxon>
        <taxon>Metazoa</taxon>
        <taxon>Chordata</taxon>
        <taxon>Craniata</taxon>
        <taxon>Vertebrata</taxon>
        <taxon>Euteleostomi</taxon>
        <taxon>Archelosauria</taxon>
        <taxon>Archosauria</taxon>
        <taxon>Dinosauria</taxon>
        <taxon>Saurischia</taxon>
        <taxon>Theropoda</taxon>
        <taxon>Coelurosauria</taxon>
        <taxon>Aves</taxon>
        <taxon>Neognathae</taxon>
        <taxon>Galloanserae</taxon>
        <taxon>Anseriformes</taxon>
        <taxon>Anatidae</taxon>
        <taxon>Anatinae</taxon>
        <taxon>Cairina</taxon>
    </lineage>
</organism>
<feature type="binding site" evidence="2">
    <location>
        <position position="157"/>
    </location>
    <ligand>
        <name>Mg(2+)</name>
        <dbReference type="ChEBI" id="CHEBI:18420"/>
        <label>1</label>
        <note>catalytic</note>
    </ligand>
</feature>
<evidence type="ECO:0008006" key="5">
    <source>
        <dbReference type="Google" id="ProtNLM"/>
    </source>
</evidence>
<dbReference type="Gene3D" id="3.30.540.10">
    <property type="entry name" value="Fructose-1,6-Bisphosphatase, subunit A, domain 1"/>
    <property type="match status" value="1"/>
</dbReference>
<keyword evidence="2" id="KW-0479">Metal-binding</keyword>
<feature type="binding site" evidence="2">
    <location>
        <position position="81"/>
    </location>
    <ligand>
        <name>Mg(2+)</name>
        <dbReference type="ChEBI" id="CHEBI:18420"/>
        <label>1</label>
        <note>catalytic</note>
    </ligand>
</feature>
<evidence type="ECO:0000256" key="1">
    <source>
        <dbReference type="ARBA" id="ARBA00009759"/>
    </source>
</evidence>
<dbReference type="Ensembl" id="ENSCMMT00000010824.1">
    <property type="protein sequence ID" value="ENSCMMP00000009820.1"/>
    <property type="gene ID" value="ENSCMMG00000006200.1"/>
</dbReference>
<dbReference type="GO" id="GO:0004441">
    <property type="term" value="F:inositol-1,4-bisphosphate 1-phosphatase activity"/>
    <property type="evidence" value="ECO:0007669"/>
    <property type="project" value="TreeGrafter"/>
</dbReference>
<sequence>MAGLLKALVRASEKAADIARLCRHEEPLFQLLVAEKTGADKNRRFLQDFKTLADVLIQEVIKHDLGTEVGFPELQGHIGGEESNEFTNAQGETVAVRVCGTVGETAALLGSVLAPEQAAAELLAAAAHRDVVLGDAALDGVALSIPPGDLAIWIDPIDSTNEYIGGREDVVPVDGISPAGLCSALVLIGAYDRCSGCPVLGVINEPFFRRDPLTHRYRPTGGGTADPRPCRRRTHAVGRGVGAHPVRAEGPGVRAALDPLCGGRLHFAAGAGYKMLCVILGLADAYVLSEGSTFAWDACAPHAILRALGGGTVALAEALRARRVGDTGPPPELLYNRPAEGVVGAERWANRGGLVAYVHPQHLEAVLDALVAVPGL</sequence>
<feature type="binding site" evidence="2">
    <location>
        <position position="158"/>
    </location>
    <ligand>
        <name>Mg(2+)</name>
        <dbReference type="ChEBI" id="CHEBI:18420"/>
        <label>1</label>
        <note>catalytic</note>
    </ligand>
</feature>